<dbReference type="Pfam" id="PF00089">
    <property type="entry name" value="Trypsin"/>
    <property type="match status" value="1"/>
</dbReference>
<keyword evidence="7" id="KW-1185">Reference proteome</keyword>
<proteinExistence type="predicted"/>
<dbReference type="AlphaFoldDB" id="A0A421AYQ8"/>
<evidence type="ECO:0000259" key="5">
    <source>
        <dbReference type="PROSITE" id="PS50240"/>
    </source>
</evidence>
<dbReference type="GO" id="GO:0005975">
    <property type="term" value="P:carbohydrate metabolic process"/>
    <property type="evidence" value="ECO:0007669"/>
    <property type="project" value="UniProtKB-ARBA"/>
</dbReference>
<dbReference type="PANTHER" id="PTHR24276">
    <property type="entry name" value="POLYSERASE-RELATED"/>
    <property type="match status" value="1"/>
</dbReference>
<dbReference type="RefSeq" id="WP_121393613.1">
    <property type="nucleotide sequence ID" value="NZ_RCDD01000005.1"/>
</dbReference>
<dbReference type="InterPro" id="IPR009003">
    <property type="entry name" value="Peptidase_S1_PA"/>
</dbReference>
<protein>
    <submittedName>
        <fullName evidence="6">Trypsin</fullName>
    </submittedName>
</protein>
<feature type="signal peptide" evidence="4">
    <location>
        <begin position="1"/>
        <end position="25"/>
    </location>
</feature>
<dbReference type="SUPFAM" id="SSF50494">
    <property type="entry name" value="Trypsin-like serine proteases"/>
    <property type="match status" value="1"/>
</dbReference>
<dbReference type="InterPro" id="IPR033116">
    <property type="entry name" value="TRYPSIN_SER"/>
</dbReference>
<keyword evidence="2" id="KW-0720">Serine protease</keyword>
<dbReference type="InterPro" id="IPR018114">
    <property type="entry name" value="TRYPSIN_HIS"/>
</dbReference>
<name>A0A421AYQ8_9PSEU</name>
<feature type="domain" description="Peptidase S1" evidence="5">
    <location>
        <begin position="57"/>
        <end position="289"/>
    </location>
</feature>
<dbReference type="InterPro" id="IPR001254">
    <property type="entry name" value="Trypsin_dom"/>
</dbReference>
<evidence type="ECO:0000313" key="6">
    <source>
        <dbReference type="EMBL" id="RLK54966.1"/>
    </source>
</evidence>
<dbReference type="Gene3D" id="2.40.10.10">
    <property type="entry name" value="Trypsin-like serine proteases"/>
    <property type="match status" value="1"/>
</dbReference>
<keyword evidence="2" id="KW-0645">Protease</keyword>
<dbReference type="PROSITE" id="PS50240">
    <property type="entry name" value="TRYPSIN_DOM"/>
    <property type="match status" value="1"/>
</dbReference>
<keyword evidence="4" id="KW-0732">Signal</keyword>
<keyword evidence="1" id="KW-1015">Disulfide bond</keyword>
<gene>
    <name evidence="6" type="ORF">CLV68_5357</name>
</gene>
<feature type="compositionally biased region" description="Low complexity" evidence="3">
    <location>
        <begin position="35"/>
        <end position="49"/>
    </location>
</feature>
<dbReference type="PROSITE" id="PS00135">
    <property type="entry name" value="TRYPSIN_SER"/>
    <property type="match status" value="1"/>
</dbReference>
<reference evidence="6 7" key="1">
    <citation type="submission" date="2018-10" db="EMBL/GenBank/DDBJ databases">
        <title>Genomic Encyclopedia of Archaeal and Bacterial Type Strains, Phase II (KMG-II): from individual species to whole genera.</title>
        <authorList>
            <person name="Goeker M."/>
        </authorList>
    </citation>
    <scope>NUCLEOTIDE SEQUENCE [LARGE SCALE GENOMIC DNA]</scope>
    <source>
        <strain evidence="6 7">DSM 45657</strain>
    </source>
</reference>
<evidence type="ECO:0000256" key="4">
    <source>
        <dbReference type="SAM" id="SignalP"/>
    </source>
</evidence>
<dbReference type="InterPro" id="IPR013783">
    <property type="entry name" value="Ig-like_fold"/>
</dbReference>
<dbReference type="PROSITE" id="PS00134">
    <property type="entry name" value="TRYPSIN_HIS"/>
    <property type="match status" value="1"/>
</dbReference>
<organism evidence="6 7">
    <name type="scientific">Actinokineospora cianjurensis</name>
    <dbReference type="NCBI Taxonomy" id="585224"/>
    <lineage>
        <taxon>Bacteria</taxon>
        <taxon>Bacillati</taxon>
        <taxon>Actinomycetota</taxon>
        <taxon>Actinomycetes</taxon>
        <taxon>Pseudonocardiales</taxon>
        <taxon>Pseudonocardiaceae</taxon>
        <taxon>Actinokineospora</taxon>
    </lineage>
</organism>
<dbReference type="InterPro" id="IPR050430">
    <property type="entry name" value="Peptidase_S1"/>
</dbReference>
<dbReference type="Proteomes" id="UP000282454">
    <property type="component" value="Unassembled WGS sequence"/>
</dbReference>
<feature type="region of interest" description="Disordered" evidence="3">
    <location>
        <begin position="35"/>
        <end position="60"/>
    </location>
</feature>
<keyword evidence="2" id="KW-0378">Hydrolase</keyword>
<evidence type="ECO:0000256" key="2">
    <source>
        <dbReference type="RuleBase" id="RU363034"/>
    </source>
</evidence>
<accession>A0A421AYQ8</accession>
<dbReference type="GO" id="GO:0006508">
    <property type="term" value="P:proteolysis"/>
    <property type="evidence" value="ECO:0007669"/>
    <property type="project" value="UniProtKB-KW"/>
</dbReference>
<dbReference type="SMART" id="SM00020">
    <property type="entry name" value="Tryp_SPc"/>
    <property type="match status" value="1"/>
</dbReference>
<comment type="caution">
    <text evidence="6">The sequence shown here is derived from an EMBL/GenBank/DDBJ whole genome shotgun (WGS) entry which is preliminary data.</text>
</comment>
<evidence type="ECO:0000256" key="1">
    <source>
        <dbReference type="ARBA" id="ARBA00023157"/>
    </source>
</evidence>
<dbReference type="GO" id="GO:0004252">
    <property type="term" value="F:serine-type endopeptidase activity"/>
    <property type="evidence" value="ECO:0007669"/>
    <property type="project" value="InterPro"/>
</dbReference>
<dbReference type="Gene3D" id="2.60.40.10">
    <property type="entry name" value="Immunoglobulins"/>
    <property type="match status" value="1"/>
</dbReference>
<dbReference type="InterPro" id="IPR043504">
    <property type="entry name" value="Peptidase_S1_PA_chymotrypsin"/>
</dbReference>
<sequence>MRERKFLLAAALALAVAAVPVVAYAAQPAAEQPAAEHPATAATPTDQLVLGGGGGQVVNGQRTTVRENPFVIAGMRAGGGGPQGQSCTASVVGKRKIITAAHCMIDATGAKHYLYGDDDLNTTGDESFRTKVVSFKAHPSYSGTGGWQTGYDVAVVTTEDDLPVPEGQWAKVAGSGDSALTQPGKNGTAIGYGRTSANGGSGVLYKTTMPVNDASGCQVFNTRVNPDLMVCVGYDDGRTATCTGDSGGPFTVDGVIVGVVSWGSSGCDRYSIMARLTNAMGDWARSEIGGGTPPGDGKFTVAVTPSSGKADPGKYISATVATTAGDQPERLELSATGQPAGVSVKFQPAAVNSGESAKVTFDVAASTAKGSYPITVSAKGSTGSKTATYTLTVGDGGSTDGPRPTAAPSSATVARGGSVKAAVTVAGGTGASRLSATGLTFAPMFFPFSVTPGGTSQMSLFAPFQPGTYKIVITATDTAGKTGQTEFVLTVT</sequence>
<feature type="region of interest" description="Disordered" evidence="3">
    <location>
        <begin position="394"/>
        <end position="413"/>
    </location>
</feature>
<evidence type="ECO:0000313" key="7">
    <source>
        <dbReference type="Proteomes" id="UP000282454"/>
    </source>
</evidence>
<feature type="chain" id="PRO_5019327432" evidence="4">
    <location>
        <begin position="26"/>
        <end position="492"/>
    </location>
</feature>
<evidence type="ECO:0000256" key="3">
    <source>
        <dbReference type="SAM" id="MobiDB-lite"/>
    </source>
</evidence>
<dbReference type="EMBL" id="RCDD01000005">
    <property type="protein sequence ID" value="RLK54966.1"/>
    <property type="molecule type" value="Genomic_DNA"/>
</dbReference>
<dbReference type="OrthoDB" id="5243523at2"/>
<dbReference type="PANTHER" id="PTHR24276:SF98">
    <property type="entry name" value="FI18310P1-RELATED"/>
    <property type="match status" value="1"/>
</dbReference>